<feature type="compositionally biased region" description="Low complexity" evidence="1">
    <location>
        <begin position="32"/>
        <end position="93"/>
    </location>
</feature>
<dbReference type="Proteomes" id="UP001634394">
    <property type="component" value="Unassembled WGS sequence"/>
</dbReference>
<dbReference type="EMBL" id="JBJQND010000010">
    <property type="protein sequence ID" value="KAL3863463.1"/>
    <property type="molecule type" value="Genomic_DNA"/>
</dbReference>
<reference evidence="2 3" key="1">
    <citation type="submission" date="2024-11" db="EMBL/GenBank/DDBJ databases">
        <title>Chromosome-level genome assembly of the freshwater bivalve Anodonta woodiana.</title>
        <authorList>
            <person name="Chen X."/>
        </authorList>
    </citation>
    <scope>NUCLEOTIDE SEQUENCE [LARGE SCALE GENOMIC DNA]</scope>
    <source>
        <strain evidence="2">MN2024</strain>
        <tissue evidence="2">Gills</tissue>
    </source>
</reference>
<proteinExistence type="predicted"/>
<feature type="compositionally biased region" description="Polar residues" evidence="1">
    <location>
        <begin position="106"/>
        <end position="145"/>
    </location>
</feature>
<feature type="non-terminal residue" evidence="2">
    <location>
        <position position="1"/>
    </location>
</feature>
<feature type="region of interest" description="Disordered" evidence="1">
    <location>
        <begin position="1"/>
        <end position="190"/>
    </location>
</feature>
<keyword evidence="3" id="KW-1185">Reference proteome</keyword>
<evidence type="ECO:0000256" key="1">
    <source>
        <dbReference type="SAM" id="MobiDB-lite"/>
    </source>
</evidence>
<feature type="non-terminal residue" evidence="2">
    <location>
        <position position="288"/>
    </location>
</feature>
<gene>
    <name evidence="2" type="ORF">ACJMK2_005217</name>
</gene>
<protein>
    <submittedName>
        <fullName evidence="2">Uncharacterized protein</fullName>
    </submittedName>
</protein>
<comment type="caution">
    <text evidence="2">The sequence shown here is derived from an EMBL/GenBank/DDBJ whole genome shotgun (WGS) entry which is preliminary data.</text>
</comment>
<organism evidence="2 3">
    <name type="scientific">Sinanodonta woodiana</name>
    <name type="common">Chinese pond mussel</name>
    <name type="synonym">Anodonta woodiana</name>
    <dbReference type="NCBI Taxonomy" id="1069815"/>
    <lineage>
        <taxon>Eukaryota</taxon>
        <taxon>Metazoa</taxon>
        <taxon>Spiralia</taxon>
        <taxon>Lophotrochozoa</taxon>
        <taxon>Mollusca</taxon>
        <taxon>Bivalvia</taxon>
        <taxon>Autobranchia</taxon>
        <taxon>Heteroconchia</taxon>
        <taxon>Palaeoheterodonta</taxon>
        <taxon>Unionida</taxon>
        <taxon>Unionoidea</taxon>
        <taxon>Unionidae</taxon>
        <taxon>Unioninae</taxon>
        <taxon>Sinanodonta</taxon>
    </lineage>
</organism>
<name>A0ABD3VQY7_SINWO</name>
<sequence>SMHGKYVTVDDITTRNSTPPPSTSPRDGFGSGTPSPSPSSRTNTSLPPSSSPTSFNGSRSSSLPPSPPFNGSGSSSLPPSPPFNGSGSSTSSPSPQPYNVSEKLTPLQSTLTPHNNYSQSLTTLSSRPPTINGTLGSLPPQNWTSLPPPQNGTSLPPPPAVGRRRRDTLLDGGMPLGTPMTTPPPNVIGTQMPPGPSQIIVLLELKMRPDAKFTEEEVRIGLSEAVKEIITRNPYADIIANIDLPSLSVYFSQANKCQDPNLIRSAWSEQVCQADLRTFTSGDRFIMC</sequence>
<evidence type="ECO:0000313" key="3">
    <source>
        <dbReference type="Proteomes" id="UP001634394"/>
    </source>
</evidence>
<evidence type="ECO:0000313" key="2">
    <source>
        <dbReference type="EMBL" id="KAL3863463.1"/>
    </source>
</evidence>
<accession>A0ABD3VQY7</accession>
<dbReference type="AlphaFoldDB" id="A0ABD3VQY7"/>
<feature type="compositionally biased region" description="Pro residues" evidence="1">
    <location>
        <begin position="146"/>
        <end position="160"/>
    </location>
</feature>